<protein>
    <submittedName>
        <fullName evidence="1">Uncharacterized protein</fullName>
    </submittedName>
</protein>
<proteinExistence type="predicted"/>
<evidence type="ECO:0000313" key="1">
    <source>
        <dbReference type="EMBL" id="MEF2967949.1"/>
    </source>
</evidence>
<dbReference type="RefSeq" id="WP_331848161.1">
    <property type="nucleotide sequence ID" value="NZ_JAZHPZ010000011.1"/>
</dbReference>
<dbReference type="Proteomes" id="UP001306950">
    <property type="component" value="Unassembled WGS sequence"/>
</dbReference>
<gene>
    <name evidence="1" type="ORF">V3851_19135</name>
</gene>
<dbReference type="EMBL" id="JAZHPZ010000011">
    <property type="protein sequence ID" value="MEF2967949.1"/>
    <property type="molecule type" value="Genomic_DNA"/>
</dbReference>
<sequence>MMEDRFPKPYQVPGDLYNRIFATQVSHSELLVDYALWNKIVASLPKDYQLPDLPVLSRTDCHVK</sequence>
<evidence type="ECO:0000313" key="2">
    <source>
        <dbReference type="Proteomes" id="UP001306950"/>
    </source>
</evidence>
<comment type="caution">
    <text evidence="1">The sequence shown here is derived from an EMBL/GenBank/DDBJ whole genome shotgun (WGS) entry which is preliminary data.</text>
</comment>
<organism evidence="1 2">
    <name type="scientific">Paenibacillus haidiansis</name>
    <dbReference type="NCBI Taxonomy" id="1574488"/>
    <lineage>
        <taxon>Bacteria</taxon>
        <taxon>Bacillati</taxon>
        <taxon>Bacillota</taxon>
        <taxon>Bacilli</taxon>
        <taxon>Bacillales</taxon>
        <taxon>Paenibacillaceae</taxon>
        <taxon>Paenibacillus</taxon>
    </lineage>
</organism>
<reference evidence="1 2" key="1">
    <citation type="submission" date="2024-02" db="EMBL/GenBank/DDBJ databases">
        <title>A nitrogen-fixing paenibacillus bacterium.</title>
        <authorList>
            <person name="Zhang W.L."/>
            <person name="Chen S.F."/>
        </authorList>
    </citation>
    <scope>NUCLEOTIDE SEQUENCE [LARGE SCALE GENOMIC DNA]</scope>
    <source>
        <strain evidence="1 2">M1</strain>
    </source>
</reference>
<accession>A0ABU7VYF6</accession>
<keyword evidence="2" id="KW-1185">Reference proteome</keyword>
<name>A0ABU7VYF6_9BACL</name>